<dbReference type="GO" id="GO:0006879">
    <property type="term" value="P:intracellular iron ion homeostasis"/>
    <property type="evidence" value="ECO:0007669"/>
    <property type="project" value="UniProtKB-KW"/>
</dbReference>
<evidence type="ECO:0000256" key="3">
    <source>
        <dbReference type="ARBA" id="ARBA00022723"/>
    </source>
</evidence>
<evidence type="ECO:0000313" key="11">
    <source>
        <dbReference type="Proteomes" id="UP000001844"/>
    </source>
</evidence>
<keyword evidence="4 10" id="KW-0560">Oxidoreductase</keyword>
<name>D5C4I5_NITHN</name>
<comment type="function">
    <text evidence="7">Iron-storage protein.</text>
</comment>
<gene>
    <name evidence="10" type="ordered locus">Nhal_2065</name>
</gene>
<evidence type="ECO:0000259" key="9">
    <source>
        <dbReference type="PROSITE" id="PS50905"/>
    </source>
</evidence>
<feature type="binding site" evidence="6">
    <location>
        <position position="158"/>
    </location>
    <ligand>
        <name>Fe cation</name>
        <dbReference type="ChEBI" id="CHEBI:24875"/>
        <label>1</label>
    </ligand>
</feature>
<dbReference type="PANTHER" id="PTHR11431">
    <property type="entry name" value="FERRITIN"/>
    <property type="match status" value="1"/>
</dbReference>
<dbReference type="InterPro" id="IPR009040">
    <property type="entry name" value="Ferritin-like_diiron"/>
</dbReference>
<protein>
    <recommendedName>
        <fullName evidence="7">Ferritin</fullName>
        <ecNumber evidence="7">1.16.3.2</ecNumber>
    </recommendedName>
</protein>
<dbReference type="InterPro" id="IPR001519">
    <property type="entry name" value="Ferritin"/>
</dbReference>
<dbReference type="GO" id="GO:0005829">
    <property type="term" value="C:cytosol"/>
    <property type="evidence" value="ECO:0007669"/>
    <property type="project" value="TreeGrafter"/>
</dbReference>
<feature type="chain" id="PRO_5003070371" description="Ferritin" evidence="8">
    <location>
        <begin position="25"/>
        <end position="194"/>
    </location>
</feature>
<feature type="binding site" evidence="6">
    <location>
        <position position="84"/>
    </location>
    <ligand>
        <name>Fe cation</name>
        <dbReference type="ChEBI" id="CHEBI:24875"/>
        <label>1</label>
    </ligand>
</feature>
<evidence type="ECO:0000256" key="8">
    <source>
        <dbReference type="SAM" id="SignalP"/>
    </source>
</evidence>
<dbReference type="GO" id="GO:0008199">
    <property type="term" value="F:ferric iron binding"/>
    <property type="evidence" value="ECO:0007669"/>
    <property type="project" value="InterPro"/>
</dbReference>
<keyword evidence="2 7" id="KW-0409">Iron storage</keyword>
<keyword evidence="8" id="KW-0732">Signal</keyword>
<evidence type="ECO:0000256" key="4">
    <source>
        <dbReference type="ARBA" id="ARBA00023002"/>
    </source>
</evidence>
<keyword evidence="11" id="KW-1185">Reference proteome</keyword>
<accession>D5C4I5</accession>
<dbReference type="AlphaFoldDB" id="D5C4I5"/>
<dbReference type="GO" id="GO:0008198">
    <property type="term" value="F:ferrous iron binding"/>
    <property type="evidence" value="ECO:0007669"/>
    <property type="project" value="TreeGrafter"/>
</dbReference>
<dbReference type="InterPro" id="IPR041719">
    <property type="entry name" value="Ferritin_prok"/>
</dbReference>
<dbReference type="FunFam" id="1.20.1260.10:FF:000001">
    <property type="entry name" value="Non-heme ferritin"/>
    <property type="match status" value="1"/>
</dbReference>
<evidence type="ECO:0000256" key="7">
    <source>
        <dbReference type="RuleBase" id="RU361145"/>
    </source>
</evidence>
<dbReference type="PANTHER" id="PTHR11431:SF127">
    <property type="entry name" value="BACTERIAL NON-HEME FERRITIN"/>
    <property type="match status" value="1"/>
</dbReference>
<feature type="binding site" evidence="6">
    <location>
        <position position="81"/>
    </location>
    <ligand>
        <name>Fe cation</name>
        <dbReference type="ChEBI" id="CHEBI:24875"/>
        <label>1</label>
    </ligand>
</feature>
<dbReference type="STRING" id="472759.Nhal_2065"/>
<proteinExistence type="inferred from homology"/>
<evidence type="ECO:0000313" key="10">
    <source>
        <dbReference type="EMBL" id="ADE15169.1"/>
    </source>
</evidence>
<dbReference type="GO" id="GO:0042802">
    <property type="term" value="F:identical protein binding"/>
    <property type="evidence" value="ECO:0007669"/>
    <property type="project" value="UniProtKB-ARBA"/>
</dbReference>
<feature type="binding site" evidence="6">
    <location>
        <position position="48"/>
    </location>
    <ligand>
        <name>Fe cation</name>
        <dbReference type="ChEBI" id="CHEBI:24875"/>
        <label>1</label>
    </ligand>
</feature>
<evidence type="ECO:0000256" key="5">
    <source>
        <dbReference type="ARBA" id="ARBA00023004"/>
    </source>
</evidence>
<dbReference type="GO" id="GO:0004322">
    <property type="term" value="F:ferroxidase activity"/>
    <property type="evidence" value="ECO:0007669"/>
    <property type="project" value="TreeGrafter"/>
</dbReference>
<feature type="signal peptide" evidence="8">
    <location>
        <begin position="1"/>
        <end position="24"/>
    </location>
</feature>
<dbReference type="Gene3D" id="1.20.1260.10">
    <property type="match status" value="1"/>
</dbReference>
<comment type="similarity">
    <text evidence="1 7">Belongs to the ferritin family. Prokaryotic subfamily.</text>
</comment>
<dbReference type="EC" id="1.16.3.2" evidence="7"/>
<dbReference type="SUPFAM" id="SSF47240">
    <property type="entry name" value="Ferritin-like"/>
    <property type="match status" value="1"/>
</dbReference>
<dbReference type="Pfam" id="PF00210">
    <property type="entry name" value="Ferritin"/>
    <property type="match status" value="1"/>
</dbReference>
<dbReference type="InterPro" id="IPR008331">
    <property type="entry name" value="Ferritin_DPS_dom"/>
</dbReference>
<dbReference type="Proteomes" id="UP000001844">
    <property type="component" value="Chromosome"/>
</dbReference>
<dbReference type="InterPro" id="IPR012347">
    <property type="entry name" value="Ferritin-like"/>
</dbReference>
<dbReference type="PROSITE" id="PS50905">
    <property type="entry name" value="FERRITIN_LIKE"/>
    <property type="match status" value="1"/>
</dbReference>
<reference evidence="11" key="1">
    <citation type="submission" date="2010-04" db="EMBL/GenBank/DDBJ databases">
        <title>Complete genome sequence of Nitrosococcus halophilus Nc4, a salt-adapted, aerobic obligate ammonia-oxidizing sulfur purple bacterium.</title>
        <authorList>
            <consortium name="US DOE Joint Genome Institute"/>
            <person name="Campbell M.A."/>
            <person name="Malfatti S.A."/>
            <person name="Chain P.S.G."/>
            <person name="Heidelberg J.F."/>
            <person name="Ward B.B."/>
            <person name="Klotz M.G."/>
        </authorList>
    </citation>
    <scope>NUCLEOTIDE SEQUENCE [LARGE SCALE GENOMIC DNA]</scope>
    <source>
        <strain evidence="11">Nc4</strain>
    </source>
</reference>
<keyword evidence="7" id="KW-0963">Cytoplasm</keyword>
<feature type="binding site" evidence="6">
    <location>
        <position position="125"/>
    </location>
    <ligand>
        <name>Fe cation</name>
        <dbReference type="ChEBI" id="CHEBI:24875"/>
        <label>1</label>
    </ligand>
</feature>
<comment type="subcellular location">
    <subcellularLocation>
        <location evidence="7">Cytoplasm</location>
    </subcellularLocation>
</comment>
<keyword evidence="3 6" id="KW-0479">Metal-binding</keyword>
<evidence type="ECO:0000256" key="6">
    <source>
        <dbReference type="PIRSR" id="PIRSR601519-1"/>
    </source>
</evidence>
<evidence type="ECO:0000256" key="1">
    <source>
        <dbReference type="ARBA" id="ARBA00006950"/>
    </source>
</evidence>
<dbReference type="RefSeq" id="WP_013033034.1">
    <property type="nucleotide sequence ID" value="NC_013960.1"/>
</dbReference>
<keyword evidence="5 6" id="KW-0408">Iron</keyword>
<dbReference type="OrthoDB" id="9801481at2"/>
<evidence type="ECO:0000256" key="2">
    <source>
        <dbReference type="ARBA" id="ARBA00022434"/>
    </source>
</evidence>
<dbReference type="KEGG" id="nhl:Nhal_2065"/>
<dbReference type="GO" id="GO:0006826">
    <property type="term" value="P:iron ion transport"/>
    <property type="evidence" value="ECO:0007669"/>
    <property type="project" value="InterPro"/>
</dbReference>
<dbReference type="EMBL" id="CP001798">
    <property type="protein sequence ID" value="ADE15169.1"/>
    <property type="molecule type" value="Genomic_DNA"/>
</dbReference>
<feature type="domain" description="Ferritin-like diiron" evidence="9">
    <location>
        <begin position="31"/>
        <end position="176"/>
    </location>
</feature>
<comment type="catalytic activity">
    <reaction evidence="7">
        <text>4 Fe(2+) + O2 + 6 H2O = 4 iron(III) oxide-hydroxide + 12 H(+)</text>
        <dbReference type="Rhea" id="RHEA:11972"/>
        <dbReference type="ChEBI" id="CHEBI:15377"/>
        <dbReference type="ChEBI" id="CHEBI:15378"/>
        <dbReference type="ChEBI" id="CHEBI:15379"/>
        <dbReference type="ChEBI" id="CHEBI:29033"/>
        <dbReference type="ChEBI" id="CHEBI:78619"/>
        <dbReference type="EC" id="1.16.3.2"/>
    </reaction>
</comment>
<organism evidence="10 11">
    <name type="scientific">Nitrosococcus halophilus (strain Nc4)</name>
    <dbReference type="NCBI Taxonomy" id="472759"/>
    <lineage>
        <taxon>Bacteria</taxon>
        <taxon>Pseudomonadati</taxon>
        <taxon>Pseudomonadota</taxon>
        <taxon>Gammaproteobacteria</taxon>
        <taxon>Chromatiales</taxon>
        <taxon>Chromatiaceae</taxon>
        <taxon>Nitrosococcus</taxon>
    </lineage>
</organism>
<dbReference type="CDD" id="cd01055">
    <property type="entry name" value="Nonheme_Ferritin"/>
    <property type="match status" value="1"/>
</dbReference>
<dbReference type="eggNOG" id="COG1528">
    <property type="taxonomic scope" value="Bacteria"/>
</dbReference>
<sequence length="194" mass="22155">MRKLLFIWAICLLVLSSFLFSAQAQEASQVGKLNDKMQETLNEQINAELYSAYLYLSMAAYFESKSLVGSAHWMRLQAEEETEHAMKFFDYVNDREGRVILKSIKAPSGNWESPLAVFQDAYAHEQKVTDLINQLVKLADQVEDAATHNFLQFFVEEQVEELVSSKLIVDQLSLIGDSKPGLLMIDRQLGQREE</sequence>
<dbReference type="HOGENOM" id="CLU_065681_1_2_6"/>
<dbReference type="InterPro" id="IPR009078">
    <property type="entry name" value="Ferritin-like_SF"/>
</dbReference>